<name>A0ABT2N4G9_9CYAN</name>
<protein>
    <submittedName>
        <fullName evidence="1">Uncharacterized protein</fullName>
    </submittedName>
</protein>
<dbReference type="RefSeq" id="WP_261235033.1">
    <property type="nucleotide sequence ID" value="NZ_JAMXFA010000008.1"/>
</dbReference>
<gene>
    <name evidence="1" type="ORF">NG792_07640</name>
</gene>
<proteinExistence type="predicted"/>
<comment type="caution">
    <text evidence="1">The sequence shown here is derived from an EMBL/GenBank/DDBJ whole genome shotgun (WGS) entry which is preliminary data.</text>
</comment>
<evidence type="ECO:0000313" key="1">
    <source>
        <dbReference type="EMBL" id="MCT7977572.1"/>
    </source>
</evidence>
<sequence length="76" mass="9220">MTLPYLKRIRDCRRCFHFIQSSQDCNIWWCEGWPEVSQIWEEFGLDHAADYCPGFEEAFQVQYPTTRAYETLKYSQ</sequence>
<dbReference type="EMBL" id="JAMXFA010000008">
    <property type="protein sequence ID" value="MCT7977572.1"/>
    <property type="molecule type" value="Genomic_DNA"/>
</dbReference>
<organism evidence="1 2">
    <name type="scientific">Laspinema olomoucense D3b</name>
    <dbReference type="NCBI Taxonomy" id="2953688"/>
    <lineage>
        <taxon>Bacteria</taxon>
        <taxon>Bacillati</taxon>
        <taxon>Cyanobacteriota</taxon>
        <taxon>Cyanophyceae</taxon>
        <taxon>Oscillatoriophycideae</taxon>
        <taxon>Oscillatoriales</taxon>
        <taxon>Laspinemataceae</taxon>
        <taxon>Laspinema</taxon>
        <taxon>Laspinema olomoucense</taxon>
    </lineage>
</organism>
<dbReference type="Proteomes" id="UP001525961">
    <property type="component" value="Unassembled WGS sequence"/>
</dbReference>
<evidence type="ECO:0000313" key="2">
    <source>
        <dbReference type="Proteomes" id="UP001525961"/>
    </source>
</evidence>
<accession>A0ABT2N4G9</accession>
<keyword evidence="2" id="KW-1185">Reference proteome</keyword>
<reference evidence="1 2" key="1">
    <citation type="journal article" date="2022" name="Front. Microbiol.">
        <title>High genomic differentiation and limited gene flow indicate recent cryptic speciation within the genus Laspinema (cyanobacteria).</title>
        <authorList>
            <person name="Stanojkovic A."/>
            <person name="Skoupy S."/>
            <person name="Skaloud P."/>
            <person name="Dvorak P."/>
        </authorList>
    </citation>
    <scope>NUCLEOTIDE SEQUENCE [LARGE SCALE GENOMIC DNA]</scope>
    <source>
        <strain evidence="1 2">D3b</strain>
    </source>
</reference>